<feature type="region of interest" description="Disordered" evidence="1">
    <location>
        <begin position="52"/>
        <end position="108"/>
    </location>
</feature>
<feature type="compositionally biased region" description="Basic and acidic residues" evidence="1">
    <location>
        <begin position="52"/>
        <end position="66"/>
    </location>
</feature>
<feature type="region of interest" description="Disordered" evidence="1">
    <location>
        <begin position="139"/>
        <end position="194"/>
    </location>
</feature>
<sequence length="194" mass="21139">MATPPTRGNVLEHSNLSSDASYTSGFIDNILIPLIDFLIPFSLSKTKEEKEFGQWDESDTHYNSRLEDDDSSSDCQSYPSSPLPSEPYSRVRTHRLQKSSHKLPSSASTSLSTLSSYYMSASSLSSSLSSSCSLSHAVPIKSSSARGSNAKEGDDGDYGFFADFEDPITDEVLIRNTPPKGVFSIGEDAQEEES</sequence>
<feature type="compositionally biased region" description="Basic residues" evidence="1">
    <location>
        <begin position="91"/>
        <end position="101"/>
    </location>
</feature>
<dbReference type="EMBL" id="BRYA01000043">
    <property type="protein sequence ID" value="GMI34463.1"/>
    <property type="molecule type" value="Genomic_DNA"/>
</dbReference>
<evidence type="ECO:0000313" key="3">
    <source>
        <dbReference type="Proteomes" id="UP001165065"/>
    </source>
</evidence>
<keyword evidence="3" id="KW-1185">Reference proteome</keyword>
<comment type="caution">
    <text evidence="2">The sequence shown here is derived from an EMBL/GenBank/DDBJ whole genome shotgun (WGS) entry which is preliminary data.</text>
</comment>
<evidence type="ECO:0000313" key="2">
    <source>
        <dbReference type="EMBL" id="GMI34463.1"/>
    </source>
</evidence>
<proteinExistence type="predicted"/>
<protein>
    <submittedName>
        <fullName evidence="2">Uncharacterized protein</fullName>
    </submittedName>
</protein>
<evidence type="ECO:0000256" key="1">
    <source>
        <dbReference type="SAM" id="MobiDB-lite"/>
    </source>
</evidence>
<organism evidence="2 3">
    <name type="scientific">Triparma columacea</name>
    <dbReference type="NCBI Taxonomy" id="722753"/>
    <lineage>
        <taxon>Eukaryota</taxon>
        <taxon>Sar</taxon>
        <taxon>Stramenopiles</taxon>
        <taxon>Ochrophyta</taxon>
        <taxon>Bolidophyceae</taxon>
        <taxon>Parmales</taxon>
        <taxon>Triparmaceae</taxon>
        <taxon>Triparma</taxon>
    </lineage>
</organism>
<name>A0A9W7G6L7_9STRA</name>
<accession>A0A9W7G6L7</accession>
<reference evidence="3" key="1">
    <citation type="journal article" date="2023" name="Commun. Biol.">
        <title>Genome analysis of Parmales, the sister group of diatoms, reveals the evolutionary specialization of diatoms from phago-mixotrophs to photoautotrophs.</title>
        <authorList>
            <person name="Ban H."/>
            <person name="Sato S."/>
            <person name="Yoshikawa S."/>
            <person name="Yamada K."/>
            <person name="Nakamura Y."/>
            <person name="Ichinomiya M."/>
            <person name="Sato N."/>
            <person name="Blanc-Mathieu R."/>
            <person name="Endo H."/>
            <person name="Kuwata A."/>
            <person name="Ogata H."/>
        </authorList>
    </citation>
    <scope>NUCLEOTIDE SEQUENCE [LARGE SCALE GENOMIC DNA]</scope>
</reference>
<dbReference type="AlphaFoldDB" id="A0A9W7G6L7"/>
<dbReference type="Proteomes" id="UP001165065">
    <property type="component" value="Unassembled WGS sequence"/>
</dbReference>
<gene>
    <name evidence="2" type="ORF">TrCOL_g13150</name>
</gene>